<protein>
    <submittedName>
        <fullName evidence="1">Uncharacterized protein</fullName>
    </submittedName>
</protein>
<organism evidence="1 2">
    <name type="scientific">Chitinophaga jiangningensis</name>
    <dbReference type="NCBI Taxonomy" id="1419482"/>
    <lineage>
        <taxon>Bacteria</taxon>
        <taxon>Pseudomonadati</taxon>
        <taxon>Bacteroidota</taxon>
        <taxon>Chitinophagia</taxon>
        <taxon>Chitinophagales</taxon>
        <taxon>Chitinophagaceae</taxon>
        <taxon>Chitinophaga</taxon>
    </lineage>
</organism>
<evidence type="ECO:0000313" key="1">
    <source>
        <dbReference type="EMBL" id="SHM26865.1"/>
    </source>
</evidence>
<name>A0A1M7HEF4_9BACT</name>
<sequence>MKDSAIDLSSVSKSGKTLHSYLREFKNFGTNGKRMLREFKEFEKFSKRFILNKM</sequence>
<dbReference type="Proteomes" id="UP000184420">
    <property type="component" value="Unassembled WGS sequence"/>
</dbReference>
<evidence type="ECO:0000313" key="2">
    <source>
        <dbReference type="Proteomes" id="UP000184420"/>
    </source>
</evidence>
<proteinExistence type="predicted"/>
<keyword evidence="2" id="KW-1185">Reference proteome</keyword>
<gene>
    <name evidence="1" type="ORF">SAMN05444266_107205</name>
</gene>
<dbReference type="AlphaFoldDB" id="A0A1M7HEF4"/>
<dbReference type="EMBL" id="FRBL01000007">
    <property type="protein sequence ID" value="SHM26865.1"/>
    <property type="molecule type" value="Genomic_DNA"/>
</dbReference>
<dbReference type="STRING" id="1419482.SAMN05444266_107205"/>
<accession>A0A1M7HEF4</accession>
<reference evidence="1 2" key="1">
    <citation type="submission" date="2016-11" db="EMBL/GenBank/DDBJ databases">
        <authorList>
            <person name="Jaros S."/>
            <person name="Januszkiewicz K."/>
            <person name="Wedrychowicz H."/>
        </authorList>
    </citation>
    <scope>NUCLEOTIDE SEQUENCE [LARGE SCALE GENOMIC DNA]</scope>
    <source>
        <strain evidence="1 2">DSM 27406</strain>
    </source>
</reference>